<evidence type="ECO:0000256" key="11">
    <source>
        <dbReference type="RuleBase" id="RU003357"/>
    </source>
</evidence>
<protein>
    <submittedName>
        <fullName evidence="15">TonB-linked outer membrane protein, SusC/RagA family</fullName>
    </submittedName>
</protein>
<dbReference type="OrthoDB" id="9768177at2"/>
<evidence type="ECO:0000256" key="6">
    <source>
        <dbReference type="ARBA" id="ARBA00023077"/>
    </source>
</evidence>
<evidence type="ECO:0000256" key="9">
    <source>
        <dbReference type="ARBA" id="ARBA00023237"/>
    </source>
</evidence>
<dbReference type="Gene3D" id="2.40.170.20">
    <property type="entry name" value="TonB-dependent receptor, beta-barrel domain"/>
    <property type="match status" value="1"/>
</dbReference>
<dbReference type="Proteomes" id="UP000186026">
    <property type="component" value="Unassembled WGS sequence"/>
</dbReference>
<evidence type="ECO:0000256" key="10">
    <source>
        <dbReference type="PROSITE-ProRule" id="PRU01360"/>
    </source>
</evidence>
<dbReference type="InterPro" id="IPR008969">
    <property type="entry name" value="CarboxyPept-like_regulatory"/>
</dbReference>
<dbReference type="InterPro" id="IPR023996">
    <property type="entry name" value="TonB-dep_OMP_SusC/RagA"/>
</dbReference>
<evidence type="ECO:0000256" key="8">
    <source>
        <dbReference type="ARBA" id="ARBA00023170"/>
    </source>
</evidence>
<keyword evidence="2 10" id="KW-0813">Transport</keyword>
<dbReference type="PANTHER" id="PTHR30069:SF29">
    <property type="entry name" value="HEMOGLOBIN AND HEMOGLOBIN-HAPTOGLOBIN-BINDING PROTEIN 1-RELATED"/>
    <property type="match status" value="1"/>
</dbReference>
<dbReference type="AlphaFoldDB" id="A0A1N7KU92"/>
<dbReference type="STRING" id="529505.SAMN05421761_102352"/>
<dbReference type="InterPro" id="IPR000531">
    <property type="entry name" value="Beta-barrel_TonB"/>
</dbReference>
<evidence type="ECO:0000259" key="13">
    <source>
        <dbReference type="Pfam" id="PF00593"/>
    </source>
</evidence>
<dbReference type="Gene3D" id="2.60.40.1120">
    <property type="entry name" value="Carboxypeptidase-like, regulatory domain"/>
    <property type="match status" value="1"/>
</dbReference>
<feature type="domain" description="TonB-dependent receptor-like beta-barrel" evidence="13">
    <location>
        <begin position="491"/>
        <end position="901"/>
    </location>
</feature>
<dbReference type="InterPro" id="IPR023997">
    <property type="entry name" value="TonB-dep_OMP_SusC/RagA_CS"/>
</dbReference>
<dbReference type="PROSITE" id="PS52016">
    <property type="entry name" value="TONB_DEPENDENT_REC_3"/>
    <property type="match status" value="1"/>
</dbReference>
<organism evidence="15 16">
    <name type="scientific">Belliella pelovolcani</name>
    <dbReference type="NCBI Taxonomy" id="529505"/>
    <lineage>
        <taxon>Bacteria</taxon>
        <taxon>Pseudomonadati</taxon>
        <taxon>Bacteroidota</taxon>
        <taxon>Cytophagia</taxon>
        <taxon>Cytophagales</taxon>
        <taxon>Cyclobacteriaceae</taxon>
        <taxon>Belliella</taxon>
    </lineage>
</organism>
<evidence type="ECO:0000313" key="16">
    <source>
        <dbReference type="Proteomes" id="UP000186026"/>
    </source>
</evidence>
<keyword evidence="5 12" id="KW-0732">Signal</keyword>
<dbReference type="Pfam" id="PF13715">
    <property type="entry name" value="CarbopepD_reg_2"/>
    <property type="match status" value="1"/>
</dbReference>
<evidence type="ECO:0000256" key="12">
    <source>
        <dbReference type="SAM" id="SignalP"/>
    </source>
</evidence>
<dbReference type="NCBIfam" id="TIGR04057">
    <property type="entry name" value="SusC_RagA_signa"/>
    <property type="match status" value="1"/>
</dbReference>
<comment type="subcellular location">
    <subcellularLocation>
        <location evidence="1 10">Cell outer membrane</location>
        <topology evidence="1 10">Multi-pass membrane protein</topology>
    </subcellularLocation>
</comment>
<keyword evidence="8" id="KW-0675">Receptor</keyword>
<dbReference type="InterPro" id="IPR012910">
    <property type="entry name" value="Plug_dom"/>
</dbReference>
<name>A0A1N7KU92_9BACT</name>
<keyword evidence="7 10" id="KW-0472">Membrane</keyword>
<dbReference type="InterPro" id="IPR037066">
    <property type="entry name" value="Plug_dom_sf"/>
</dbReference>
<dbReference type="Gene3D" id="2.170.130.10">
    <property type="entry name" value="TonB-dependent receptor, plug domain"/>
    <property type="match status" value="1"/>
</dbReference>
<keyword evidence="9 10" id="KW-0998">Cell outer membrane</keyword>
<comment type="similarity">
    <text evidence="10 11">Belongs to the TonB-dependent receptor family.</text>
</comment>
<dbReference type="InterPro" id="IPR039426">
    <property type="entry name" value="TonB-dep_rcpt-like"/>
</dbReference>
<keyword evidence="16" id="KW-1185">Reference proteome</keyword>
<dbReference type="GO" id="GO:0015344">
    <property type="term" value="F:siderophore uptake transmembrane transporter activity"/>
    <property type="evidence" value="ECO:0007669"/>
    <property type="project" value="TreeGrafter"/>
</dbReference>
<dbReference type="SUPFAM" id="SSF49464">
    <property type="entry name" value="Carboxypeptidase regulatory domain-like"/>
    <property type="match status" value="1"/>
</dbReference>
<evidence type="ECO:0000256" key="1">
    <source>
        <dbReference type="ARBA" id="ARBA00004571"/>
    </source>
</evidence>
<dbReference type="Pfam" id="PF00593">
    <property type="entry name" value="TonB_dep_Rec_b-barrel"/>
    <property type="match status" value="1"/>
</dbReference>
<dbReference type="PANTHER" id="PTHR30069">
    <property type="entry name" value="TONB-DEPENDENT OUTER MEMBRANE RECEPTOR"/>
    <property type="match status" value="1"/>
</dbReference>
<evidence type="ECO:0000256" key="3">
    <source>
        <dbReference type="ARBA" id="ARBA00022452"/>
    </source>
</evidence>
<dbReference type="EMBL" id="FTOP01000002">
    <property type="protein sequence ID" value="SIS65192.1"/>
    <property type="molecule type" value="Genomic_DNA"/>
</dbReference>
<proteinExistence type="inferred from homology"/>
<dbReference type="SUPFAM" id="SSF56935">
    <property type="entry name" value="Porins"/>
    <property type="match status" value="1"/>
</dbReference>
<dbReference type="RefSeq" id="WP_076498725.1">
    <property type="nucleotide sequence ID" value="NZ_FTOP01000002.1"/>
</dbReference>
<evidence type="ECO:0000256" key="2">
    <source>
        <dbReference type="ARBA" id="ARBA00022448"/>
    </source>
</evidence>
<keyword evidence="6 11" id="KW-0798">TonB box</keyword>
<evidence type="ECO:0000256" key="5">
    <source>
        <dbReference type="ARBA" id="ARBA00022729"/>
    </source>
</evidence>
<dbReference type="GO" id="GO:0009279">
    <property type="term" value="C:cell outer membrane"/>
    <property type="evidence" value="ECO:0007669"/>
    <property type="project" value="UniProtKB-SubCell"/>
</dbReference>
<feature type="domain" description="TonB-dependent receptor plug" evidence="14">
    <location>
        <begin position="118"/>
        <end position="222"/>
    </location>
</feature>
<feature type="chain" id="PRO_5012320256" evidence="12">
    <location>
        <begin position="21"/>
        <end position="1044"/>
    </location>
</feature>
<keyword evidence="4 10" id="KW-0812">Transmembrane</keyword>
<evidence type="ECO:0000256" key="4">
    <source>
        <dbReference type="ARBA" id="ARBA00022692"/>
    </source>
</evidence>
<accession>A0A1N7KU92</accession>
<evidence type="ECO:0000259" key="14">
    <source>
        <dbReference type="Pfam" id="PF07715"/>
    </source>
</evidence>
<reference evidence="16" key="1">
    <citation type="submission" date="2017-01" db="EMBL/GenBank/DDBJ databases">
        <authorList>
            <person name="Varghese N."/>
            <person name="Submissions S."/>
        </authorList>
    </citation>
    <scope>NUCLEOTIDE SEQUENCE [LARGE SCALE GENOMIC DNA]</scope>
    <source>
        <strain evidence="16">DSM 46698</strain>
    </source>
</reference>
<evidence type="ECO:0000256" key="7">
    <source>
        <dbReference type="ARBA" id="ARBA00023136"/>
    </source>
</evidence>
<dbReference type="GO" id="GO:0044718">
    <property type="term" value="P:siderophore transmembrane transport"/>
    <property type="evidence" value="ECO:0007669"/>
    <property type="project" value="TreeGrafter"/>
</dbReference>
<sequence>MRKGLLSFVLVLLTISMAWSQTRIITGKVVSDDEPDGLPGVNVVVRGTTTGVITDLDGEYSIAVQGDNATLVFSFIGYTTKQEVVGNRSIINVTLNPDTQNLEEVIITAYGTADKGNFTGSAIALKSDQIANRPIANVANAIEGQVAGVITTSASGQPGSSPGIRIRGIGSVNASSSPLYVVDGVPFDGNLSNLNPEDIEDMTILKDASSAALYGSRAANGVIMITTKRGKKSRSNFNFKAQHGTASRALPEYDRVGAADYYVLQWEALRNSRLTAGIEPGPAAQFATNQLIPTLGYNIFNVPNDQLVGLDGTFNPNAVTNFQGLNWWDEIERVGQRSEYNMTYSGANDRSDFYTSINYLNEDGFIQKSDFRRITGRLNVNTQATDWLKTGINIAATRSEGNNARTGGSSSFVNPFFTARAIGPIYPVYAQNMQTGGFILDPDGNRIYDSRDLLQFGLPVGGAGSFPGRHVVQETLLNDDLFDRAAISTRAYIEASFLKNFTFRMNVANDFTSLLNIGYDNTIIGDGAPAGRSRRTNNRTDSFTINQLLTYSKTFDEKHFVEVLVGHETYDYRFQTQSISKQDQVLQGNTEPDNFVTINGASGRFDRETIESYLSRANYVYDDKYSLSASLRRDGSSRFSPQSRWGTFYSVGAAWSIDKEDFFSSNFFQMLKLRAAYGEVGNNSVSSLYASQALYDLGFNNANEPGILQASLPNPELKWETNATWDIGLDFAIANKFSGSLEYFNRQSADLLFNVPLSLTTGITSITRNTGTMQNKGIEFNIAGDVYKRGNFTWNVNFNISTYTNQFKELPFDELISGTKKLVVGRGIYDFWLRDWWGVDPQTGEGLYRVDNYDENNSAHRIIGSDTLTSVINQARFHFNGTAVPDFFGGINNTFRYKNWSASVLLSYSVGGQFYDGTYASLMSADPNGRASHTDLLSRWRQPGDITNVPRMDVTTAAQSDGASDRWLVDASYLNIRSINLSYTLTKPMLEKLKVKGATVYLAGENMGWWSQRRGMYVSGTFSGTSSNTFTPARTFTLGVNVNL</sequence>
<dbReference type="InterPro" id="IPR036942">
    <property type="entry name" value="Beta-barrel_TonB_sf"/>
</dbReference>
<feature type="signal peptide" evidence="12">
    <location>
        <begin position="1"/>
        <end position="20"/>
    </location>
</feature>
<gene>
    <name evidence="15" type="ORF">SAMN05421761_102352</name>
</gene>
<dbReference type="Pfam" id="PF07715">
    <property type="entry name" value="Plug"/>
    <property type="match status" value="1"/>
</dbReference>
<dbReference type="NCBIfam" id="TIGR04056">
    <property type="entry name" value="OMP_RagA_SusC"/>
    <property type="match status" value="1"/>
</dbReference>
<keyword evidence="3 10" id="KW-1134">Transmembrane beta strand</keyword>
<evidence type="ECO:0000313" key="15">
    <source>
        <dbReference type="EMBL" id="SIS65192.1"/>
    </source>
</evidence>